<accession>A0ABZ0I5P7</accession>
<dbReference type="Gene3D" id="3.50.50.60">
    <property type="entry name" value="FAD/NAD(P)-binding domain"/>
    <property type="match status" value="1"/>
</dbReference>
<evidence type="ECO:0000313" key="1">
    <source>
        <dbReference type="EMBL" id="WOJ94843.1"/>
    </source>
</evidence>
<dbReference type="InterPro" id="IPR036188">
    <property type="entry name" value="FAD/NAD-bd_sf"/>
</dbReference>
<dbReference type="SUPFAM" id="SSF51905">
    <property type="entry name" value="FAD/NAD(P)-binding domain"/>
    <property type="match status" value="1"/>
</dbReference>
<dbReference type="Proteomes" id="UP001626537">
    <property type="component" value="Chromosome"/>
</dbReference>
<protein>
    <submittedName>
        <fullName evidence="1">NAD(P)-binding protein</fullName>
    </submittedName>
</protein>
<reference evidence="1 2" key="1">
    <citation type="submission" date="2023-10" db="EMBL/GenBank/DDBJ databases">
        <title>Two novel species belonging to the OM43/NOR5 clade.</title>
        <authorList>
            <person name="Park M."/>
        </authorList>
    </citation>
    <scope>NUCLEOTIDE SEQUENCE [LARGE SCALE GENOMIC DNA]</scope>
    <source>
        <strain evidence="1 2">IMCC43200</strain>
    </source>
</reference>
<name>A0ABZ0I5P7_9GAMM</name>
<sequence>MNTHKTDYLIIGAGAMGMAFADVLMTESNASITIVDRQHQPGGHWNMAYPFVRLHQPSGFYGVNSRALGSARIDTMGNNKGLYELASKAEICAYYDDIMREFLSSGRVKYFPMCEYQGDGKIQSLTCQTSHAVDAQTVVDATFMNVKVPSMAPPAYEVADSVTCVAPNALTSLGGQWSRYTIIGAGKTSFDACLFLLDNGVSPDAICWIKPRESWLWDRAYAQAGELFETSIQQLSLMQVKVVAESESVEDLFARAEAQGMVLRIDETVDPTMFRCATVTKSEIQKLRSIKNVIRMGRVKHIDADRIELEQGSVDYDNNTLFVDCTADGLARRAPEAVFTEGTITLQAVRTCQQVFSAAFIAHIELSKHDQARKNQLCTPVPHPDSDTDYMRNMLADLINGIAWQEDPALLAWMKAARLDGFSSPATSPEADAAFMQRLQEHGMVAAEKLVGYLS</sequence>
<keyword evidence="2" id="KW-1185">Reference proteome</keyword>
<dbReference type="RefSeq" id="WP_407349477.1">
    <property type="nucleotide sequence ID" value="NZ_CP136864.1"/>
</dbReference>
<dbReference type="Pfam" id="PF13450">
    <property type="entry name" value="NAD_binding_8"/>
    <property type="match status" value="1"/>
</dbReference>
<evidence type="ECO:0000313" key="2">
    <source>
        <dbReference type="Proteomes" id="UP001626537"/>
    </source>
</evidence>
<proteinExistence type="predicted"/>
<organism evidence="1 2">
    <name type="scientific">Congregibacter variabilis</name>
    <dbReference type="NCBI Taxonomy" id="3081200"/>
    <lineage>
        <taxon>Bacteria</taxon>
        <taxon>Pseudomonadati</taxon>
        <taxon>Pseudomonadota</taxon>
        <taxon>Gammaproteobacteria</taxon>
        <taxon>Cellvibrionales</taxon>
        <taxon>Halieaceae</taxon>
        <taxon>Congregibacter</taxon>
    </lineage>
</organism>
<dbReference type="EMBL" id="CP136864">
    <property type="protein sequence ID" value="WOJ94843.1"/>
    <property type="molecule type" value="Genomic_DNA"/>
</dbReference>
<gene>
    <name evidence="1" type="ORF">R0135_06650</name>
</gene>